<comment type="caution">
    <text evidence="2">The sequence shown here is derived from an EMBL/GenBank/DDBJ whole genome shotgun (WGS) entry which is preliminary data.</text>
</comment>
<evidence type="ECO:0000256" key="1">
    <source>
        <dbReference type="SAM" id="MobiDB-lite"/>
    </source>
</evidence>
<evidence type="ECO:0000313" key="2">
    <source>
        <dbReference type="EMBL" id="KAL0162622.1"/>
    </source>
</evidence>
<dbReference type="AlphaFoldDB" id="A0ABD0NLP6"/>
<feature type="non-terminal residue" evidence="2">
    <location>
        <position position="51"/>
    </location>
</feature>
<gene>
    <name evidence="2" type="ORF">M9458_042018</name>
</gene>
<keyword evidence="3" id="KW-1185">Reference proteome</keyword>
<feature type="compositionally biased region" description="Acidic residues" evidence="1">
    <location>
        <begin position="42"/>
        <end position="51"/>
    </location>
</feature>
<evidence type="ECO:0000313" key="3">
    <source>
        <dbReference type="Proteomes" id="UP001529510"/>
    </source>
</evidence>
<reference evidence="2 3" key="1">
    <citation type="submission" date="2024-05" db="EMBL/GenBank/DDBJ databases">
        <title>Genome sequencing and assembly of Indian major carp, Cirrhinus mrigala (Hamilton, 1822).</title>
        <authorList>
            <person name="Mohindra V."/>
            <person name="Chowdhury L.M."/>
            <person name="Lal K."/>
            <person name="Jena J.K."/>
        </authorList>
    </citation>
    <scope>NUCLEOTIDE SEQUENCE [LARGE SCALE GENOMIC DNA]</scope>
    <source>
        <strain evidence="2">CM1030</strain>
        <tissue evidence="2">Blood</tissue>
    </source>
</reference>
<organism evidence="2 3">
    <name type="scientific">Cirrhinus mrigala</name>
    <name type="common">Mrigala</name>
    <dbReference type="NCBI Taxonomy" id="683832"/>
    <lineage>
        <taxon>Eukaryota</taxon>
        <taxon>Metazoa</taxon>
        <taxon>Chordata</taxon>
        <taxon>Craniata</taxon>
        <taxon>Vertebrata</taxon>
        <taxon>Euteleostomi</taxon>
        <taxon>Actinopterygii</taxon>
        <taxon>Neopterygii</taxon>
        <taxon>Teleostei</taxon>
        <taxon>Ostariophysi</taxon>
        <taxon>Cypriniformes</taxon>
        <taxon>Cyprinidae</taxon>
        <taxon>Labeoninae</taxon>
        <taxon>Labeonini</taxon>
        <taxon>Cirrhinus</taxon>
    </lineage>
</organism>
<dbReference type="Proteomes" id="UP001529510">
    <property type="component" value="Unassembled WGS sequence"/>
</dbReference>
<feature type="compositionally biased region" description="Acidic residues" evidence="1">
    <location>
        <begin position="1"/>
        <end position="10"/>
    </location>
</feature>
<accession>A0ABD0NLP6</accession>
<feature type="region of interest" description="Disordered" evidence="1">
    <location>
        <begin position="1"/>
        <end position="51"/>
    </location>
</feature>
<dbReference type="EMBL" id="JAMKFB020000021">
    <property type="protein sequence ID" value="KAL0162622.1"/>
    <property type="molecule type" value="Genomic_DNA"/>
</dbReference>
<sequence length="51" mass="5687">MDDEGEDDEKDLIADEIFTGDGDGEGELEDGEAVDTLHPREDEEEEDDEES</sequence>
<name>A0ABD0NLP6_CIRMR</name>
<feature type="compositionally biased region" description="Acidic residues" evidence="1">
    <location>
        <begin position="22"/>
        <end position="33"/>
    </location>
</feature>
<protein>
    <submittedName>
        <fullName evidence="2">Uncharacterized protein</fullName>
    </submittedName>
</protein>
<proteinExistence type="predicted"/>